<dbReference type="RefSeq" id="WP_014084953.1">
    <property type="nucleotide sequence ID" value="NC_016001.1"/>
</dbReference>
<dbReference type="PANTHER" id="PTHR11373">
    <property type="entry name" value="DEOXYNUCLEOSIDE TRIPHOSPHATE TRIPHOSPHOHYDROLASE"/>
    <property type="match status" value="1"/>
</dbReference>
<dbReference type="SUPFAM" id="SSF109604">
    <property type="entry name" value="HD-domain/PDEase-like"/>
    <property type="match status" value="1"/>
</dbReference>
<dbReference type="HOGENOM" id="CLU_026821_0_0_10"/>
<dbReference type="CDD" id="cd00077">
    <property type="entry name" value="HDc"/>
    <property type="match status" value="1"/>
</dbReference>
<dbReference type="InterPro" id="IPR006674">
    <property type="entry name" value="HD_domain"/>
</dbReference>
<dbReference type="Pfam" id="PF01966">
    <property type="entry name" value="HD"/>
    <property type="match status" value="1"/>
</dbReference>
<name>G2Z068_FLABF</name>
<evidence type="ECO:0000259" key="1">
    <source>
        <dbReference type="PROSITE" id="PS51831"/>
    </source>
</evidence>
<feature type="domain" description="HD" evidence="1">
    <location>
        <begin position="67"/>
        <end position="169"/>
    </location>
</feature>
<dbReference type="InterPro" id="IPR050135">
    <property type="entry name" value="dGTPase-like"/>
</dbReference>
<organism evidence="2 3">
    <name type="scientific">Flavobacterium branchiophilum (strain FL-15)</name>
    <dbReference type="NCBI Taxonomy" id="1034807"/>
    <lineage>
        <taxon>Bacteria</taxon>
        <taxon>Pseudomonadati</taxon>
        <taxon>Bacteroidota</taxon>
        <taxon>Flavobacteriia</taxon>
        <taxon>Flavobacteriales</taxon>
        <taxon>Flavobacteriaceae</taxon>
        <taxon>Flavobacterium</taxon>
    </lineage>
</organism>
<evidence type="ECO:0000313" key="2">
    <source>
        <dbReference type="EMBL" id="CCB70494.1"/>
    </source>
</evidence>
<reference evidence="2 3" key="1">
    <citation type="journal article" date="2011" name="Appl. Environ. Microbiol.">
        <title>Complete genome sequence of the fish pathogen Flavobacterium branchiophilum.</title>
        <authorList>
            <consortium name="1:IP"/>
            <consortium name="Microbial Evolutionary Genomics,F-75015 Paris"/>
            <consortium name="France 2:CNRS"/>
            <consortium name="URA2171"/>
            <consortium name="F-75015 Paris,France 3:Unite de Virologie et Immunologie Mol."/>
            <consortium name="INRA,78352 Jouy en Josas Cedex"/>
            <consortium name="France. 4:Unite de Mathemathique"/>
            <consortium name="Informatique et Genome,INRA"/>
            <consortium name="78352 Jouy en Josas Cedex"/>
            <consortium name="France. 5:CEA/Genoscope"/>
            <consortium name="Evry"/>
            <consortium name="France"/>
            <person name="Touchon M."/>
            <person name="Barbier P."/>
            <person name="Bernardet J.F."/>
            <person name="Loux V."/>
            <person name="Vacherie B."/>
            <person name="Barbe V."/>
            <person name="Rocha E.P."/>
            <person name="Duchaud E."/>
        </authorList>
    </citation>
    <scope>NUCLEOTIDE SEQUENCE [LARGE SCALE GENOMIC DNA]</scope>
    <source>
        <strain evidence="2 3">FL-15</strain>
    </source>
</reference>
<dbReference type="Gene3D" id="1.10.3210.10">
    <property type="entry name" value="Hypothetical protein af1432"/>
    <property type="match status" value="1"/>
</dbReference>
<dbReference type="STRING" id="1034807.FBFL15_2489"/>
<proteinExistence type="predicted"/>
<dbReference type="GO" id="GO:0006203">
    <property type="term" value="P:dGTP catabolic process"/>
    <property type="evidence" value="ECO:0007669"/>
    <property type="project" value="TreeGrafter"/>
</dbReference>
<keyword evidence="2" id="KW-0378">Hydrolase</keyword>
<dbReference type="PROSITE" id="PS51831">
    <property type="entry name" value="HD"/>
    <property type="match status" value="1"/>
</dbReference>
<dbReference type="SMART" id="SM00471">
    <property type="entry name" value="HDc"/>
    <property type="match status" value="1"/>
</dbReference>
<dbReference type="Proteomes" id="UP000009186">
    <property type="component" value="Chromosome"/>
</dbReference>
<evidence type="ECO:0000313" key="3">
    <source>
        <dbReference type="Proteomes" id="UP000009186"/>
    </source>
</evidence>
<dbReference type="InterPro" id="IPR003607">
    <property type="entry name" value="HD/PDEase_dom"/>
</dbReference>
<gene>
    <name evidence="2" type="ordered locus">FBFL15_2489</name>
</gene>
<dbReference type="GO" id="GO:0008832">
    <property type="term" value="F:dGTPase activity"/>
    <property type="evidence" value="ECO:0007669"/>
    <property type="project" value="TreeGrafter"/>
</dbReference>
<dbReference type="EMBL" id="FQ859183">
    <property type="protein sequence ID" value="CCB70494.1"/>
    <property type="molecule type" value="Genomic_DNA"/>
</dbReference>
<protein>
    <submittedName>
        <fullName evidence="2">Probable phosphohydrolase</fullName>
    </submittedName>
</protein>
<dbReference type="InterPro" id="IPR045509">
    <property type="entry name" value="HD_assoc_2"/>
</dbReference>
<dbReference type="PANTHER" id="PTHR11373:SF4">
    <property type="entry name" value="DEOXYNUCLEOSIDE TRIPHOSPHATE TRIPHOSPHOHYDROLASE SAMHD1"/>
    <property type="match status" value="1"/>
</dbReference>
<dbReference type="KEGG" id="fbr:FBFL15_2489"/>
<dbReference type="Pfam" id="PF19276">
    <property type="entry name" value="HD_assoc_2"/>
    <property type="match status" value="1"/>
</dbReference>
<dbReference type="AlphaFoldDB" id="G2Z068"/>
<sequence>MSAINKLKILNDPIYGFITIPNELVYDLIQHPYFQRLRRISQMGLSYLVYPGAHHTRFHHALGCMHLMQKAISVLRYKGVLLSDAEENALLVAILLHDIGHGPFSHAMEHSIVETISHEAISLLFMNELNQIFEGQLDLAIQVFKGEYPRKFMLQLISSQLDMDRMDYLKRDSFYSGVAEGNVNSERLIQMMNVVDDVLVIEEKGIYSVEKFLMARRLMYWQAYLHKTSLVAEQILTKILKRAKELTQKGILLEGSKALIYFLENKVTMASFDALVLEKFSQLDDFDIISAIKSWQFHPDFVLGSLSKMIVNRDLLKIRLTTEKIETDIKLKLLEQFASQENISIHDAKYFIFSGKIVNQAYNSLAEPIRILKKDKTIEDVVAVSDQLNLKTISKAVTKHYICYPKQLT</sequence>
<accession>G2Z068</accession>
<dbReference type="eggNOG" id="COG1078">
    <property type="taxonomic scope" value="Bacteria"/>
</dbReference>
<keyword evidence="3" id="KW-1185">Reference proteome</keyword>